<dbReference type="PROSITE" id="PS50943">
    <property type="entry name" value="HTH_CROC1"/>
    <property type="match status" value="1"/>
</dbReference>
<dbReference type="SMART" id="SM00530">
    <property type="entry name" value="HTH_XRE"/>
    <property type="match status" value="1"/>
</dbReference>
<gene>
    <name evidence="2" type="ORF">CTB96_02835</name>
</gene>
<organism evidence="2 3">
    <name type="scientific">Cryobacterium arcticum</name>
    <dbReference type="NCBI Taxonomy" id="670052"/>
    <lineage>
        <taxon>Bacteria</taxon>
        <taxon>Bacillati</taxon>
        <taxon>Actinomycetota</taxon>
        <taxon>Actinomycetes</taxon>
        <taxon>Micrococcales</taxon>
        <taxon>Microbacteriaceae</taxon>
        <taxon>Cryobacterium</taxon>
    </lineage>
</organism>
<dbReference type="AlphaFoldDB" id="A0A317ZX58"/>
<dbReference type="Proteomes" id="UP000246722">
    <property type="component" value="Unassembled WGS sequence"/>
</dbReference>
<feature type="domain" description="HTH cro/C1-type" evidence="1">
    <location>
        <begin position="56"/>
        <end position="115"/>
    </location>
</feature>
<dbReference type="CDD" id="cd00093">
    <property type="entry name" value="HTH_XRE"/>
    <property type="match status" value="1"/>
</dbReference>
<keyword evidence="3" id="KW-1185">Reference proteome</keyword>
<evidence type="ECO:0000259" key="1">
    <source>
        <dbReference type="PROSITE" id="PS50943"/>
    </source>
</evidence>
<dbReference type="EMBL" id="QHLY01000005">
    <property type="protein sequence ID" value="PXA71874.1"/>
    <property type="molecule type" value="Genomic_DNA"/>
</dbReference>
<dbReference type="RefSeq" id="WP_110125397.1">
    <property type="nucleotide sequence ID" value="NZ_QHLY01000005.1"/>
</dbReference>
<dbReference type="InterPro" id="IPR001387">
    <property type="entry name" value="Cro/C1-type_HTH"/>
</dbReference>
<accession>A0A317ZX58</accession>
<protein>
    <recommendedName>
        <fullName evidence="1">HTH cro/C1-type domain-containing protein</fullName>
    </recommendedName>
</protein>
<proteinExistence type="predicted"/>
<evidence type="ECO:0000313" key="2">
    <source>
        <dbReference type="EMBL" id="PXA71874.1"/>
    </source>
</evidence>
<reference evidence="2 3" key="1">
    <citation type="submission" date="2018-05" db="EMBL/GenBank/DDBJ databases">
        <title>Genetic diversity of glacier-inhabiting Cryobacterium bacteria in China and description of Cryobacterium mengkeensis sp. nov. and Arthrobacter glacialis sp. nov.</title>
        <authorList>
            <person name="Liu Q."/>
            <person name="Xin Y.-H."/>
        </authorList>
    </citation>
    <scope>NUCLEOTIDE SEQUENCE [LARGE SCALE GENOMIC DNA]</scope>
    <source>
        <strain evidence="2 3">SK-1</strain>
    </source>
</reference>
<comment type="caution">
    <text evidence="2">The sequence shown here is derived from an EMBL/GenBank/DDBJ whole genome shotgun (WGS) entry which is preliminary data.</text>
</comment>
<dbReference type="InterPro" id="IPR010982">
    <property type="entry name" value="Lambda_DNA-bd_dom_sf"/>
</dbReference>
<sequence>MSSIDNSLSKGFSFVLTEEARFRLQIHSTAIMSVWKPKRLYAVKMTEIPNTVGKRIAYYRKELNLGSTADLAAAIGHPPITAAVLQNIESGRKADISISQLLNIAAALGISPLMLLTRADRPFESLDIPNLSDELKDVPAWQFDAWVSATGHQQMGLIGPLPALVHQMTFAEMRRFTKLLDRWREDEEDLDEMTPDEVKTHAELETRIATLYESLSKVLDLTWAVGPWQKKRGSDV</sequence>
<evidence type="ECO:0000313" key="3">
    <source>
        <dbReference type="Proteomes" id="UP000246722"/>
    </source>
</evidence>
<dbReference type="OrthoDB" id="4161577at2"/>
<dbReference type="Gene3D" id="1.10.260.40">
    <property type="entry name" value="lambda repressor-like DNA-binding domains"/>
    <property type="match status" value="1"/>
</dbReference>
<dbReference type="GO" id="GO:0003677">
    <property type="term" value="F:DNA binding"/>
    <property type="evidence" value="ECO:0007669"/>
    <property type="project" value="InterPro"/>
</dbReference>
<dbReference type="SUPFAM" id="SSF47413">
    <property type="entry name" value="lambda repressor-like DNA-binding domains"/>
    <property type="match status" value="1"/>
</dbReference>
<name>A0A317ZX58_9MICO</name>
<dbReference type="Pfam" id="PF01381">
    <property type="entry name" value="HTH_3"/>
    <property type="match status" value="1"/>
</dbReference>